<dbReference type="Pfam" id="PF00903">
    <property type="entry name" value="Glyoxalase"/>
    <property type="match status" value="1"/>
</dbReference>
<name>A0A086P4J1_SPHHM</name>
<dbReference type="InterPro" id="IPR037523">
    <property type="entry name" value="VOC_core"/>
</dbReference>
<dbReference type="PATRIC" id="fig|1219045.3.peg.3950"/>
<dbReference type="eggNOG" id="COG0346">
    <property type="taxonomic scope" value="Bacteria"/>
</dbReference>
<proteinExistence type="predicted"/>
<gene>
    <name evidence="2" type="ORF">BV98_003892</name>
</gene>
<dbReference type="InterPro" id="IPR029068">
    <property type="entry name" value="Glyas_Bleomycin-R_OHBP_Dase"/>
</dbReference>
<evidence type="ECO:0000259" key="1">
    <source>
        <dbReference type="PROSITE" id="PS51819"/>
    </source>
</evidence>
<organism evidence="2 3">
    <name type="scientific">Sphingobium herbicidovorans (strain ATCC 700291 / DSM 11019 / CCUG 56400 / KCTC 2939 / LMG 18315 / NBRC 16415 / MH)</name>
    <name type="common">Sphingomonas herbicidovorans</name>
    <dbReference type="NCBI Taxonomy" id="1219045"/>
    <lineage>
        <taxon>Bacteria</taxon>
        <taxon>Pseudomonadati</taxon>
        <taxon>Pseudomonadota</taxon>
        <taxon>Alphaproteobacteria</taxon>
        <taxon>Sphingomonadales</taxon>
        <taxon>Sphingomonadaceae</taxon>
        <taxon>Sphingobium</taxon>
    </lineage>
</organism>
<protein>
    <submittedName>
        <fullName evidence="2">Glyoxalase family protein</fullName>
    </submittedName>
</protein>
<dbReference type="SUPFAM" id="SSF54593">
    <property type="entry name" value="Glyoxalase/Bleomycin resistance protein/Dihydroxybiphenyl dioxygenase"/>
    <property type="match status" value="1"/>
</dbReference>
<dbReference type="Gene3D" id="3.10.180.10">
    <property type="entry name" value="2,3-Dihydroxybiphenyl 1,2-Dioxygenase, domain 1"/>
    <property type="match status" value="1"/>
</dbReference>
<keyword evidence="3" id="KW-1185">Reference proteome</keyword>
<evidence type="ECO:0000313" key="3">
    <source>
        <dbReference type="Proteomes" id="UP000024284"/>
    </source>
</evidence>
<dbReference type="AlphaFoldDB" id="A0A086P4J1"/>
<comment type="caution">
    <text evidence="2">The sequence shown here is derived from an EMBL/GenBank/DDBJ whole genome shotgun (WGS) entry which is preliminary data.</text>
</comment>
<dbReference type="STRING" id="76947.GCA_002080435_03815"/>
<feature type="domain" description="VOC" evidence="1">
    <location>
        <begin position="5"/>
        <end position="133"/>
    </location>
</feature>
<evidence type="ECO:0000313" key="2">
    <source>
        <dbReference type="EMBL" id="KFG88309.1"/>
    </source>
</evidence>
<accession>A0A086P4J1</accession>
<sequence length="137" mass="14770">MPVRTLDHVNIRTGDVPGTASFFQDILGLRAEAAPGAKSIDHGCWIHDPDGRAIIHIGPVDAAYPSDDAFPFTPAQGSGAVHHVALECDDLPAMLRRLDAANLTVARKDYPSANLCQLFVTERNGIILELNFRSDAP</sequence>
<reference evidence="2" key="1">
    <citation type="submission" date="2014-08" db="EMBL/GenBank/DDBJ databases">
        <title>Draft genome sequences of Sphingobium herbicidovorans.</title>
        <authorList>
            <person name="Gan H.M."/>
            <person name="Gan H.Y."/>
            <person name="Savka M.A."/>
        </authorList>
    </citation>
    <scope>NUCLEOTIDE SEQUENCE [LARGE SCALE GENOMIC DNA]</scope>
    <source>
        <strain evidence="2">NBRC 16415</strain>
    </source>
</reference>
<dbReference type="PROSITE" id="PS51819">
    <property type="entry name" value="VOC"/>
    <property type="match status" value="1"/>
</dbReference>
<dbReference type="InterPro" id="IPR004360">
    <property type="entry name" value="Glyas_Fos-R_dOase_dom"/>
</dbReference>
<dbReference type="RefSeq" id="WP_037469365.1">
    <property type="nucleotide sequence ID" value="NZ_BCZD01000016.1"/>
</dbReference>
<dbReference type="EMBL" id="JFZA02000062">
    <property type="protein sequence ID" value="KFG88309.1"/>
    <property type="molecule type" value="Genomic_DNA"/>
</dbReference>
<dbReference type="Proteomes" id="UP000024284">
    <property type="component" value="Unassembled WGS sequence"/>
</dbReference>